<dbReference type="Proteomes" id="UP001334732">
    <property type="component" value="Chromosome"/>
</dbReference>
<keyword evidence="2" id="KW-1185">Reference proteome</keyword>
<sequence length="91" mass="9958">MLHAYVYYRVDPAQAARLAPRVDAVLQAMAALCGRPPQRLTRCDDPDTWMEVYGDIADFAAFLAALEAAVAASGCVPLIHGERHLECFRPA</sequence>
<gene>
    <name evidence="1" type="ORF">VA613_11500</name>
</gene>
<dbReference type="Pfam" id="PF16290">
    <property type="entry name" value="DUF4936"/>
    <property type="match status" value="1"/>
</dbReference>
<dbReference type="EMBL" id="CP141769">
    <property type="protein sequence ID" value="WRS38623.1"/>
    <property type="molecule type" value="Genomic_DNA"/>
</dbReference>
<name>A0ABZ1CGX9_9PROT</name>
<accession>A0ABZ1CGX9</accession>
<evidence type="ECO:0000313" key="2">
    <source>
        <dbReference type="Proteomes" id="UP001334732"/>
    </source>
</evidence>
<evidence type="ECO:0000313" key="1">
    <source>
        <dbReference type="EMBL" id="WRS38623.1"/>
    </source>
</evidence>
<proteinExistence type="predicted"/>
<dbReference type="RefSeq" id="WP_324779155.1">
    <property type="nucleotide sequence ID" value="NZ_CP141769.1"/>
</dbReference>
<dbReference type="InterPro" id="IPR032556">
    <property type="entry name" value="DUF4936"/>
</dbReference>
<reference evidence="1 2" key="1">
    <citation type="submission" date="2023-12" db="EMBL/GenBank/DDBJ databases">
        <title>Thiobacillus sedimentum sp. nov., a chemolithoautotrophic sulfur-oxidizing bacterium isolated from freshwater sediment.</title>
        <authorList>
            <person name="Luo J."/>
            <person name="Dai C."/>
        </authorList>
    </citation>
    <scope>NUCLEOTIDE SEQUENCE [LARGE SCALE GENOMIC DNA]</scope>
    <source>
        <strain evidence="1 2">SCUT-2</strain>
    </source>
</reference>
<protein>
    <submittedName>
        <fullName evidence="1">DUF4936 family protein</fullName>
    </submittedName>
</protein>
<organism evidence="1 2">
    <name type="scientific">Thiobacillus sedimenti</name>
    <dbReference type="NCBI Taxonomy" id="3110231"/>
    <lineage>
        <taxon>Bacteria</taxon>
        <taxon>Pseudomonadati</taxon>
        <taxon>Pseudomonadota</taxon>
        <taxon>Betaproteobacteria</taxon>
        <taxon>Nitrosomonadales</taxon>
        <taxon>Thiobacillaceae</taxon>
        <taxon>Thiobacillus</taxon>
    </lineage>
</organism>